<dbReference type="InterPro" id="IPR001865">
    <property type="entry name" value="Ribosomal_uS2"/>
</dbReference>
<gene>
    <name evidence="5" type="primary">rps2</name>
    <name evidence="7" type="ORF">ENS19_05145</name>
</gene>
<organism evidence="7">
    <name type="scientific">Candidatus Methanomethylicus mesodigestus</name>
    <dbReference type="NCBI Taxonomy" id="1867258"/>
    <lineage>
        <taxon>Archaea</taxon>
        <taxon>Thermoproteota</taxon>
        <taxon>Methanosuratincolia</taxon>
        <taxon>Candidatus Methanomethylicales</taxon>
        <taxon>Candidatus Methanomethylicaceae</taxon>
        <taxon>Candidatus Methanomethylicus</taxon>
    </lineage>
</organism>
<accession>A0A7C3IXN4</accession>
<evidence type="ECO:0000313" key="7">
    <source>
        <dbReference type="EMBL" id="HFK20654.1"/>
    </source>
</evidence>
<evidence type="ECO:0000256" key="4">
    <source>
        <dbReference type="ARBA" id="ARBA00035256"/>
    </source>
</evidence>
<dbReference type="InterPro" id="IPR018130">
    <property type="entry name" value="Ribosomal_uS2_CS"/>
</dbReference>
<dbReference type="GO" id="GO:0003735">
    <property type="term" value="F:structural constituent of ribosome"/>
    <property type="evidence" value="ECO:0007669"/>
    <property type="project" value="InterPro"/>
</dbReference>
<reference evidence="7" key="1">
    <citation type="journal article" date="2020" name="mSystems">
        <title>Genome- and Community-Level Interaction Insights into Carbon Utilization and Element Cycling Functions of Hydrothermarchaeota in Hydrothermal Sediment.</title>
        <authorList>
            <person name="Zhou Z."/>
            <person name="Liu Y."/>
            <person name="Xu W."/>
            <person name="Pan J."/>
            <person name="Luo Z.H."/>
            <person name="Li M."/>
        </authorList>
    </citation>
    <scope>NUCLEOTIDE SEQUENCE [LARGE SCALE GENOMIC DNA]</scope>
    <source>
        <strain evidence="7">SpSt-468</strain>
    </source>
</reference>
<keyword evidence="2 5" id="KW-0689">Ribosomal protein</keyword>
<dbReference type="CDD" id="cd01425">
    <property type="entry name" value="RPS2"/>
    <property type="match status" value="1"/>
</dbReference>
<dbReference type="AlphaFoldDB" id="A0A7C3IXN4"/>
<evidence type="ECO:0000256" key="2">
    <source>
        <dbReference type="ARBA" id="ARBA00022980"/>
    </source>
</evidence>
<dbReference type="PROSITE" id="PS00963">
    <property type="entry name" value="RIBOSOMAL_S2_2"/>
    <property type="match status" value="1"/>
</dbReference>
<dbReference type="InterPro" id="IPR023454">
    <property type="entry name" value="Ribosomal_uS2_arc"/>
</dbReference>
<proteinExistence type="inferred from homology"/>
<sequence length="217" mass="24242">MATLETADLLIPLEVYLAAGIHIGTHVKTNDMKPFIYRVRPDGLYVLDVRKTDERIRTASKFIARFKAERVFSASARQYGFKPVEKFSSMIGGKPLTGRFIPGTFTNPKLTNYAEPELLVVTDPRADWQAMVEAAEVGIPVLGFCDTDNRSQLMDLVIPINNKGRKSLALAYWLLTRQVLRERGDLGPTADLPASLEDFESKVLVAEEEYGEYGLEG</sequence>
<protein>
    <recommendedName>
        <fullName evidence="4 5">Small ribosomal subunit protein uS2</fullName>
    </recommendedName>
</protein>
<evidence type="ECO:0000256" key="5">
    <source>
        <dbReference type="HAMAP-Rule" id="MF_00291"/>
    </source>
</evidence>
<comment type="caution">
    <text evidence="7">The sequence shown here is derived from an EMBL/GenBank/DDBJ whole genome shotgun (WGS) entry which is preliminary data.</text>
</comment>
<comment type="similarity">
    <text evidence="1 5 6">Belongs to the universal ribosomal protein uS2 family.</text>
</comment>
<dbReference type="SUPFAM" id="SSF52313">
    <property type="entry name" value="Ribosomal protein S2"/>
    <property type="match status" value="1"/>
</dbReference>
<dbReference type="GO" id="GO:0015935">
    <property type="term" value="C:small ribosomal subunit"/>
    <property type="evidence" value="ECO:0007669"/>
    <property type="project" value="InterPro"/>
</dbReference>
<dbReference type="NCBIfam" id="TIGR01012">
    <property type="entry name" value="uS2_euk_arch"/>
    <property type="match status" value="1"/>
</dbReference>
<dbReference type="EMBL" id="DSTX01000008">
    <property type="protein sequence ID" value="HFK20654.1"/>
    <property type="molecule type" value="Genomic_DNA"/>
</dbReference>
<name>A0A7C3IXN4_9CREN</name>
<dbReference type="FunFam" id="3.40.50.10490:FF:000030">
    <property type="entry name" value="30S ribosomal protein S2"/>
    <property type="match status" value="1"/>
</dbReference>
<dbReference type="InterPro" id="IPR005707">
    <property type="entry name" value="Ribosomal_uS2_euk/arc"/>
</dbReference>
<dbReference type="HAMAP" id="MF_00291_A">
    <property type="entry name" value="Ribosomal_uS2_A"/>
    <property type="match status" value="1"/>
</dbReference>
<dbReference type="Gene3D" id="3.40.50.10490">
    <property type="entry name" value="Glucose-6-phosphate isomerase like protein, domain 1"/>
    <property type="match status" value="1"/>
</dbReference>
<dbReference type="Pfam" id="PF00318">
    <property type="entry name" value="Ribosomal_S2"/>
    <property type="match status" value="2"/>
</dbReference>
<evidence type="ECO:0000256" key="3">
    <source>
        <dbReference type="ARBA" id="ARBA00023274"/>
    </source>
</evidence>
<dbReference type="PRINTS" id="PR00395">
    <property type="entry name" value="RIBOSOMALS2"/>
</dbReference>
<evidence type="ECO:0000256" key="6">
    <source>
        <dbReference type="RuleBase" id="RU003631"/>
    </source>
</evidence>
<evidence type="ECO:0000256" key="1">
    <source>
        <dbReference type="ARBA" id="ARBA00006242"/>
    </source>
</evidence>
<keyword evidence="3 5" id="KW-0687">Ribonucleoprotein</keyword>
<dbReference type="GO" id="GO:0006412">
    <property type="term" value="P:translation"/>
    <property type="evidence" value="ECO:0007669"/>
    <property type="project" value="UniProtKB-UniRule"/>
</dbReference>
<dbReference type="PANTHER" id="PTHR11489">
    <property type="entry name" value="40S RIBOSOMAL PROTEIN SA"/>
    <property type="match status" value="1"/>
</dbReference>
<dbReference type="InterPro" id="IPR023591">
    <property type="entry name" value="Ribosomal_uS2_flav_dom_sf"/>
</dbReference>